<organism evidence="1 2">
    <name type="scientific">Quillaja saponaria</name>
    <name type="common">Soap bark tree</name>
    <dbReference type="NCBI Taxonomy" id="32244"/>
    <lineage>
        <taxon>Eukaryota</taxon>
        <taxon>Viridiplantae</taxon>
        <taxon>Streptophyta</taxon>
        <taxon>Embryophyta</taxon>
        <taxon>Tracheophyta</taxon>
        <taxon>Spermatophyta</taxon>
        <taxon>Magnoliopsida</taxon>
        <taxon>eudicotyledons</taxon>
        <taxon>Gunneridae</taxon>
        <taxon>Pentapetalae</taxon>
        <taxon>rosids</taxon>
        <taxon>fabids</taxon>
        <taxon>Fabales</taxon>
        <taxon>Quillajaceae</taxon>
        <taxon>Quillaja</taxon>
    </lineage>
</organism>
<sequence>MRINQAILPGKSDASDCTGNLPPWSCDKRYEITYYNEALRQEKKIKIKDLDGNWLVSFWQEGIDEDVRALRPRTLDYDSKIQLTLQVAGYEIYSMDYGCTQGRMAWQPIYFQGLSKI</sequence>
<accession>A0AAD7KQ20</accession>
<evidence type="ECO:0000313" key="1">
    <source>
        <dbReference type="EMBL" id="KAJ7943702.1"/>
    </source>
</evidence>
<comment type="caution">
    <text evidence="1">The sequence shown here is derived from an EMBL/GenBank/DDBJ whole genome shotgun (WGS) entry which is preliminary data.</text>
</comment>
<name>A0AAD7KQ20_QUISA</name>
<keyword evidence="2" id="KW-1185">Reference proteome</keyword>
<protein>
    <submittedName>
        <fullName evidence="1">Uncharacterized protein</fullName>
    </submittedName>
</protein>
<dbReference type="EMBL" id="JARAOO010000014">
    <property type="protein sequence ID" value="KAJ7943702.1"/>
    <property type="molecule type" value="Genomic_DNA"/>
</dbReference>
<proteinExistence type="predicted"/>
<dbReference type="AlphaFoldDB" id="A0AAD7KQ20"/>
<gene>
    <name evidence="1" type="ORF">O6P43_033217</name>
</gene>
<reference evidence="1" key="1">
    <citation type="journal article" date="2023" name="Science">
        <title>Elucidation of the pathway for biosynthesis of saponin adjuvants from the soapbark tree.</title>
        <authorList>
            <person name="Reed J."/>
            <person name="Orme A."/>
            <person name="El-Demerdash A."/>
            <person name="Owen C."/>
            <person name="Martin L.B.B."/>
            <person name="Misra R.C."/>
            <person name="Kikuchi S."/>
            <person name="Rejzek M."/>
            <person name="Martin A.C."/>
            <person name="Harkess A."/>
            <person name="Leebens-Mack J."/>
            <person name="Louveau T."/>
            <person name="Stephenson M.J."/>
            <person name="Osbourn A."/>
        </authorList>
    </citation>
    <scope>NUCLEOTIDE SEQUENCE</scope>
    <source>
        <strain evidence="1">S10</strain>
    </source>
</reference>
<dbReference type="KEGG" id="qsa:O6P43_033217"/>
<evidence type="ECO:0000313" key="2">
    <source>
        <dbReference type="Proteomes" id="UP001163823"/>
    </source>
</evidence>
<dbReference type="Proteomes" id="UP001163823">
    <property type="component" value="Chromosome 14"/>
</dbReference>